<dbReference type="PANTHER" id="PTHR42924">
    <property type="entry name" value="EXONUCLEASE"/>
    <property type="match status" value="1"/>
</dbReference>
<dbReference type="EMBL" id="UINC01123568">
    <property type="protein sequence ID" value="SVD00114.1"/>
    <property type="molecule type" value="Genomic_DNA"/>
</dbReference>
<protein>
    <recommendedName>
        <fullName evidence="2">Polymerase/histidinol phosphatase N-terminal domain-containing protein</fullName>
    </recommendedName>
</protein>
<dbReference type="GO" id="GO:0004534">
    <property type="term" value="F:5'-3' RNA exonuclease activity"/>
    <property type="evidence" value="ECO:0007669"/>
    <property type="project" value="TreeGrafter"/>
</dbReference>
<dbReference type="InterPro" id="IPR052018">
    <property type="entry name" value="PHP_domain"/>
</dbReference>
<name>A0A382RQZ8_9ZZZZ</name>
<dbReference type="InterPro" id="IPR016195">
    <property type="entry name" value="Pol/histidinol_Pase-like"/>
</dbReference>
<dbReference type="SUPFAM" id="SSF89550">
    <property type="entry name" value="PHP domain-like"/>
    <property type="match status" value="1"/>
</dbReference>
<dbReference type="AlphaFoldDB" id="A0A382RQZ8"/>
<gene>
    <name evidence="1" type="ORF">METZ01_LOCUS352968</name>
</gene>
<evidence type="ECO:0008006" key="2">
    <source>
        <dbReference type="Google" id="ProtNLM"/>
    </source>
</evidence>
<dbReference type="Gene3D" id="3.20.20.140">
    <property type="entry name" value="Metal-dependent hydrolases"/>
    <property type="match status" value="1"/>
</dbReference>
<sequence length="175" mass="19597">MILGLSHVHTDFSHDGDIGLQQLSEIAIRYGVSFVLLSEHADQGMNNEIFTKLTEASNYWSSDNLKIIPGLEFVTDEGFHILGFGVNRFFVASDFKSTVDTIRLYGGFSVLAHPVQYAFEHNPVLDCVDAVEVQNSLYDGVIAPRWKAYKLYNSIKKNNRSCSIVAGPDLHKKQD</sequence>
<evidence type="ECO:0000313" key="1">
    <source>
        <dbReference type="EMBL" id="SVD00114.1"/>
    </source>
</evidence>
<reference evidence="1" key="1">
    <citation type="submission" date="2018-05" db="EMBL/GenBank/DDBJ databases">
        <authorList>
            <person name="Lanie J.A."/>
            <person name="Ng W.-L."/>
            <person name="Kazmierczak K.M."/>
            <person name="Andrzejewski T.M."/>
            <person name="Davidsen T.M."/>
            <person name="Wayne K.J."/>
            <person name="Tettelin H."/>
            <person name="Glass J.I."/>
            <person name="Rusch D."/>
            <person name="Podicherti R."/>
            <person name="Tsui H.-C.T."/>
            <person name="Winkler M.E."/>
        </authorList>
    </citation>
    <scope>NUCLEOTIDE SEQUENCE</scope>
</reference>
<organism evidence="1">
    <name type="scientific">marine metagenome</name>
    <dbReference type="NCBI Taxonomy" id="408172"/>
    <lineage>
        <taxon>unclassified sequences</taxon>
        <taxon>metagenomes</taxon>
        <taxon>ecological metagenomes</taxon>
    </lineage>
</organism>
<proteinExistence type="predicted"/>
<dbReference type="GO" id="GO:0035312">
    <property type="term" value="F:5'-3' DNA exonuclease activity"/>
    <property type="evidence" value="ECO:0007669"/>
    <property type="project" value="TreeGrafter"/>
</dbReference>
<dbReference type="PANTHER" id="PTHR42924:SF3">
    <property type="entry name" value="POLYMERASE_HISTIDINOL PHOSPHATASE N-TERMINAL DOMAIN-CONTAINING PROTEIN"/>
    <property type="match status" value="1"/>
</dbReference>
<feature type="non-terminal residue" evidence="1">
    <location>
        <position position="175"/>
    </location>
</feature>
<accession>A0A382RQZ8</accession>